<dbReference type="Proteomes" id="UP000248553">
    <property type="component" value="Unassembled WGS sequence"/>
</dbReference>
<protein>
    <recommendedName>
        <fullName evidence="1">IPT/TIG domain-containing protein</fullName>
    </recommendedName>
</protein>
<sequence length="1430" mass="141751">MVLPDGATAPTSAQVKAGQDASGSAAAQSGSITNATANTAATAAISGLTASTAYDVYVVAEDAVPNLQTAATLLEVTTLSPDTTPPTFGSGSPAASGVTTTGFTLSSTINEVGKTYYVVLASGAAAPTSAQVKAGQDASGSAAAQSGSITNATANTAATAAIGGLTASTAYDVYAVAEDAVPNLQTTPTLLAVTTATPIPAPTVTSFNPPSGSAGTVVAISGTDFTGATAVTFNGVAAASFTVNSSTSITATAPSGVTAGPLAVTTPGGTGTSGSSFLIDNPAPTLSSLSPANRLAGSGAFTLTATGTNFVAGSALTFNGADLATTFVSATSLTATVPAAAVATAGSYSVTVTNPAPGGGSSSAVAFTVLPAPLVFQDFEDNQPTIAWTYTGSVATVAGNSTGGSSPANSPFFTSSAKAWLATGASPTATFANQSLVGYSNAYVTFRLGAFSVGSTGNGMDASDNVTVEVSLDNGTTWRSTLLVGGNNNARWDYTATGVAETTYDGDNTPVPFVPSGGGVRNTDGYSTVKINLPASATQVRVRIVPTTNDGAERWSIDDVALYGSPAPAPTIVSFTPDQGLINTPVTITGTNFVSGGTGVLFNGTAATSVTFVSSTEVQALVPAGATTGPVSVAVGGQTATSTTNFTVLLPVYYAKASGALNDPATFGLNPDGSGASPTSLTDPGITLNLVNNLAPTLTASLTLGTGSKVVVGDGTAAVNLTIPAGFNLTGTLDLSANSTLTVLNTAPSFTFGAVAASSTVDYAQAGTYAVPASRTPSGGYGNLKLTSGTKTLPTGTTVIRGNFTVDNVTGYNGFAGSSSPTFTTLSLLGNFTLLGTVTYGTADNSYTLVLDGTTPQTLTGNGNAINLFRLTNNNTAGGVLAATGGSTNLNLGTVTSGGLTQNTGTSLALNGNTLALTGNGTFVGSGVLTAAAAATVDVTKPAGTSAPGTLYLGAGETLGTLTLNLADATDELFLGADLTVTNLNLTSGILVLNGRTLTSDGPIVSVAGQLRGSATSALAFTGTGSVGTLAFVNSTAARMLASLVLNRTANVTIELTNTLTVANVTLTRGVLQFTPSTRLVVTGTLTGGNANSYVNALTLPTAANATAATLTFPLGGSLGFYRPATLTVAQASNGPASGYTARLQELTGNSRGVTAPLTNVSAVRYVALSQEAGGATLTGGSVELAFGEDDGVNDAATLRLASSPNGSTAYTDLGTPTVTITATGPSFLSGTVAASITALGDFSLATNATAAGTNPLPVTLTGFTAQRQGEGALLKWTTAQEKNSAYFEVQRSTNGGQEFEAIGQVQAAGHSSTGRQYAFQDARRPVGPVYYRLRQVDRDGTATLSEVRVLSGSAVFTATVFPNPATDLLRIEAAAPVKGWRILSLAGQVLRTGSGAEAGIDVTPLAAGSYLLELTTNGGIQLTKRFVKQ</sequence>
<dbReference type="Gene3D" id="2.60.120.260">
    <property type="entry name" value="Galactose-binding domain-like"/>
    <property type="match status" value="1"/>
</dbReference>
<dbReference type="InterPro" id="IPR026444">
    <property type="entry name" value="Secre_tail"/>
</dbReference>
<evidence type="ECO:0000259" key="1">
    <source>
        <dbReference type="SMART" id="SM00429"/>
    </source>
</evidence>
<dbReference type="SMART" id="SM00429">
    <property type="entry name" value="IPT"/>
    <property type="match status" value="3"/>
</dbReference>
<name>A0A328B7S5_9BACT</name>
<feature type="domain" description="IPT/TIG" evidence="1">
    <location>
        <begin position="201"/>
        <end position="280"/>
    </location>
</feature>
<dbReference type="InterPro" id="IPR013783">
    <property type="entry name" value="Ig-like_fold"/>
</dbReference>
<accession>A0A328B7S5</accession>
<dbReference type="CDD" id="cd00102">
    <property type="entry name" value="IPT"/>
    <property type="match status" value="2"/>
</dbReference>
<evidence type="ECO:0000313" key="2">
    <source>
        <dbReference type="EMBL" id="RAK63480.1"/>
    </source>
</evidence>
<comment type="caution">
    <text evidence="2">The sequence shown here is derived from an EMBL/GenBank/DDBJ whole genome shotgun (WGS) entry which is preliminary data.</text>
</comment>
<dbReference type="EMBL" id="QHKM01000009">
    <property type="protein sequence ID" value="RAK63480.1"/>
    <property type="molecule type" value="Genomic_DNA"/>
</dbReference>
<dbReference type="SUPFAM" id="SSF81296">
    <property type="entry name" value="E set domains"/>
    <property type="match status" value="3"/>
</dbReference>
<proteinExistence type="predicted"/>
<dbReference type="NCBIfam" id="TIGR04183">
    <property type="entry name" value="Por_Secre_tail"/>
    <property type="match status" value="1"/>
</dbReference>
<dbReference type="InterPro" id="IPR002909">
    <property type="entry name" value="IPT_dom"/>
</dbReference>
<feature type="domain" description="IPT/TIG" evidence="1">
    <location>
        <begin position="569"/>
        <end position="649"/>
    </location>
</feature>
<dbReference type="InterPro" id="IPR014756">
    <property type="entry name" value="Ig_E-set"/>
</dbReference>
<gene>
    <name evidence="2" type="ORF">DLM85_20970</name>
</gene>
<reference evidence="3" key="1">
    <citation type="submission" date="2018-05" db="EMBL/GenBank/DDBJ databases">
        <authorList>
            <person name="Nie L."/>
        </authorList>
    </citation>
    <scope>NUCLEOTIDE SEQUENCE [LARGE SCALE GENOMIC DNA]</scope>
    <source>
        <strain evidence="3">NL</strain>
    </source>
</reference>
<keyword evidence="3" id="KW-1185">Reference proteome</keyword>
<feature type="domain" description="IPT/TIG" evidence="1">
    <location>
        <begin position="283"/>
        <end position="370"/>
    </location>
</feature>
<evidence type="ECO:0000313" key="3">
    <source>
        <dbReference type="Proteomes" id="UP000248553"/>
    </source>
</evidence>
<organism evidence="2 3">
    <name type="scientific">Hymenobacter edaphi</name>
    <dbReference type="NCBI Taxonomy" id="2211146"/>
    <lineage>
        <taxon>Bacteria</taxon>
        <taxon>Pseudomonadati</taxon>
        <taxon>Bacteroidota</taxon>
        <taxon>Cytophagia</taxon>
        <taxon>Cytophagales</taxon>
        <taxon>Hymenobacteraceae</taxon>
        <taxon>Hymenobacter</taxon>
    </lineage>
</organism>
<dbReference type="Gene3D" id="2.60.40.10">
    <property type="entry name" value="Immunoglobulins"/>
    <property type="match status" value="3"/>
</dbReference>